<dbReference type="AlphaFoldDB" id="A0ABD3NLE4"/>
<feature type="region of interest" description="Disordered" evidence="1">
    <location>
        <begin position="52"/>
        <end position="100"/>
    </location>
</feature>
<keyword evidence="2" id="KW-0812">Transmembrane</keyword>
<sequence>MRQQAYDHHVARAIPGATAVAGTGYRGKFYDDNSVKSDERAKISGVGAFAVDQAAPGGRRQPGRNRRSASARMRARQRAGLEAGDIEGDGGVGGGGGGGGGMQVQEINPEDLLAADVEIDQMIITEDDEEETLGFWHLDKTDKIICGGICFLVVALVAVLAVAMT</sequence>
<gene>
    <name evidence="3" type="ORF">ACHAW5_008695</name>
</gene>
<evidence type="ECO:0000313" key="4">
    <source>
        <dbReference type="Proteomes" id="UP001530315"/>
    </source>
</evidence>
<feature type="compositionally biased region" description="Basic residues" evidence="1">
    <location>
        <begin position="61"/>
        <end position="77"/>
    </location>
</feature>
<reference evidence="3 4" key="1">
    <citation type="submission" date="2024-10" db="EMBL/GenBank/DDBJ databases">
        <title>Updated reference genomes for cyclostephanoid diatoms.</title>
        <authorList>
            <person name="Roberts W.R."/>
            <person name="Alverson A.J."/>
        </authorList>
    </citation>
    <scope>NUCLEOTIDE SEQUENCE [LARGE SCALE GENOMIC DNA]</scope>
    <source>
        <strain evidence="3 4">AJA276-08</strain>
    </source>
</reference>
<dbReference type="EMBL" id="JALLAZ020001339">
    <property type="protein sequence ID" value="KAL3776664.1"/>
    <property type="molecule type" value="Genomic_DNA"/>
</dbReference>
<protein>
    <submittedName>
        <fullName evidence="3">Uncharacterized protein</fullName>
    </submittedName>
</protein>
<keyword evidence="4" id="KW-1185">Reference proteome</keyword>
<evidence type="ECO:0000256" key="2">
    <source>
        <dbReference type="SAM" id="Phobius"/>
    </source>
</evidence>
<name>A0ABD3NLE4_9STRA</name>
<feature type="transmembrane region" description="Helical" evidence="2">
    <location>
        <begin position="144"/>
        <end position="164"/>
    </location>
</feature>
<comment type="caution">
    <text evidence="3">The sequence shown here is derived from an EMBL/GenBank/DDBJ whole genome shotgun (WGS) entry which is preliminary data.</text>
</comment>
<accession>A0ABD3NLE4</accession>
<dbReference type="Proteomes" id="UP001530315">
    <property type="component" value="Unassembled WGS sequence"/>
</dbReference>
<keyword evidence="2" id="KW-0472">Membrane</keyword>
<feature type="compositionally biased region" description="Gly residues" evidence="1">
    <location>
        <begin position="89"/>
        <end position="100"/>
    </location>
</feature>
<evidence type="ECO:0000256" key="1">
    <source>
        <dbReference type="SAM" id="MobiDB-lite"/>
    </source>
</evidence>
<evidence type="ECO:0000313" key="3">
    <source>
        <dbReference type="EMBL" id="KAL3776664.1"/>
    </source>
</evidence>
<keyword evidence="2" id="KW-1133">Transmembrane helix</keyword>
<proteinExistence type="predicted"/>
<organism evidence="3 4">
    <name type="scientific">Stephanodiscus triporus</name>
    <dbReference type="NCBI Taxonomy" id="2934178"/>
    <lineage>
        <taxon>Eukaryota</taxon>
        <taxon>Sar</taxon>
        <taxon>Stramenopiles</taxon>
        <taxon>Ochrophyta</taxon>
        <taxon>Bacillariophyta</taxon>
        <taxon>Coscinodiscophyceae</taxon>
        <taxon>Thalassiosirophycidae</taxon>
        <taxon>Stephanodiscales</taxon>
        <taxon>Stephanodiscaceae</taxon>
        <taxon>Stephanodiscus</taxon>
    </lineage>
</organism>